<dbReference type="AlphaFoldDB" id="A0A8D8MJJ3"/>
<dbReference type="EMBL" id="HBUE01202687">
    <property type="protein sequence ID" value="CAG6530603.1"/>
    <property type="molecule type" value="Transcribed_RNA"/>
</dbReference>
<proteinExistence type="predicted"/>
<evidence type="ECO:0000256" key="1">
    <source>
        <dbReference type="SAM" id="MobiDB-lite"/>
    </source>
</evidence>
<sequence length="175" mass="19334">MVPIKSTLYNISNSMQKGHKKFSAIESTTGNISHIGSKDRQFKISVLRNALTSVESNAEVRLSGTRDVNHLIVVEHLNNVHMKDLFKNLYYVEAGSVIKGYFSTSGQFSNVFIVSTIPGSKCSPNSKPNSTERCNNRGVQRTPNDAGIETNRRTTKVAGTCLDHSMQRAQFVGQL</sequence>
<feature type="compositionally biased region" description="Polar residues" evidence="1">
    <location>
        <begin position="122"/>
        <end position="143"/>
    </location>
</feature>
<organism evidence="2">
    <name type="scientific">Culex pipiens</name>
    <name type="common">House mosquito</name>
    <dbReference type="NCBI Taxonomy" id="7175"/>
    <lineage>
        <taxon>Eukaryota</taxon>
        <taxon>Metazoa</taxon>
        <taxon>Ecdysozoa</taxon>
        <taxon>Arthropoda</taxon>
        <taxon>Hexapoda</taxon>
        <taxon>Insecta</taxon>
        <taxon>Pterygota</taxon>
        <taxon>Neoptera</taxon>
        <taxon>Endopterygota</taxon>
        <taxon>Diptera</taxon>
        <taxon>Nematocera</taxon>
        <taxon>Culicoidea</taxon>
        <taxon>Culicidae</taxon>
        <taxon>Culicinae</taxon>
        <taxon>Culicini</taxon>
        <taxon>Culex</taxon>
        <taxon>Culex</taxon>
    </lineage>
</organism>
<protein>
    <submittedName>
        <fullName evidence="2">(northern house mosquito) hypothetical protein</fullName>
    </submittedName>
</protein>
<evidence type="ECO:0000313" key="2">
    <source>
        <dbReference type="EMBL" id="CAG6530603.1"/>
    </source>
</evidence>
<accession>A0A8D8MJJ3</accession>
<feature type="region of interest" description="Disordered" evidence="1">
    <location>
        <begin position="122"/>
        <end position="146"/>
    </location>
</feature>
<reference evidence="2" key="1">
    <citation type="submission" date="2021-05" db="EMBL/GenBank/DDBJ databases">
        <authorList>
            <person name="Alioto T."/>
            <person name="Alioto T."/>
            <person name="Gomez Garrido J."/>
        </authorList>
    </citation>
    <scope>NUCLEOTIDE SEQUENCE</scope>
</reference>
<name>A0A8D8MJJ3_CULPI</name>
<dbReference type="EMBL" id="HBUE01308876">
    <property type="protein sequence ID" value="CAG6582436.1"/>
    <property type="molecule type" value="Transcribed_RNA"/>
</dbReference>